<protein>
    <submittedName>
        <fullName evidence="1">Uncharacterized protein</fullName>
    </submittedName>
</protein>
<evidence type="ECO:0000313" key="1">
    <source>
        <dbReference type="EMBL" id="GEU89843.1"/>
    </source>
</evidence>
<reference evidence="1" key="1">
    <citation type="journal article" date="2019" name="Sci. Rep.">
        <title>Draft genome of Tanacetum cinerariifolium, the natural source of mosquito coil.</title>
        <authorList>
            <person name="Yamashiro T."/>
            <person name="Shiraishi A."/>
            <person name="Satake H."/>
            <person name="Nakayama K."/>
        </authorList>
    </citation>
    <scope>NUCLEOTIDE SEQUENCE</scope>
</reference>
<gene>
    <name evidence="1" type="ORF">Tci_061821</name>
</gene>
<accession>A0A6L2NUK2</accession>
<comment type="caution">
    <text evidence="1">The sequence shown here is derived from an EMBL/GenBank/DDBJ whole genome shotgun (WGS) entry which is preliminary data.</text>
</comment>
<dbReference type="EMBL" id="BKCJ010010049">
    <property type="protein sequence ID" value="GEU89843.1"/>
    <property type="molecule type" value="Genomic_DNA"/>
</dbReference>
<sequence length="111" mass="12850">MTTHSSSEVARFLRHMLDPYVFGAMVEELTKLHQTHAYDLIPLPAELSHRFYMKDVGFQCYFLDNKIVDIPLDANIKYTPTDGDDLHDPILYCIIVESLVDLIVMRPDMAY</sequence>
<organism evidence="1">
    <name type="scientific">Tanacetum cinerariifolium</name>
    <name type="common">Dalmatian daisy</name>
    <name type="synonym">Chrysanthemum cinerariifolium</name>
    <dbReference type="NCBI Taxonomy" id="118510"/>
    <lineage>
        <taxon>Eukaryota</taxon>
        <taxon>Viridiplantae</taxon>
        <taxon>Streptophyta</taxon>
        <taxon>Embryophyta</taxon>
        <taxon>Tracheophyta</taxon>
        <taxon>Spermatophyta</taxon>
        <taxon>Magnoliopsida</taxon>
        <taxon>eudicotyledons</taxon>
        <taxon>Gunneridae</taxon>
        <taxon>Pentapetalae</taxon>
        <taxon>asterids</taxon>
        <taxon>campanulids</taxon>
        <taxon>Asterales</taxon>
        <taxon>Asteraceae</taxon>
        <taxon>Asteroideae</taxon>
        <taxon>Anthemideae</taxon>
        <taxon>Anthemidinae</taxon>
        <taxon>Tanacetum</taxon>
    </lineage>
</organism>
<proteinExistence type="predicted"/>
<name>A0A6L2NUK2_TANCI</name>
<dbReference type="AlphaFoldDB" id="A0A6L2NUK2"/>